<dbReference type="PANTHER" id="PTHR36617">
    <property type="entry name" value="PROTEIN, PUTATIVE-RELATED"/>
    <property type="match status" value="1"/>
</dbReference>
<dbReference type="EMBL" id="LXQA010050516">
    <property type="protein sequence ID" value="MCI02889.1"/>
    <property type="molecule type" value="Genomic_DNA"/>
</dbReference>
<dbReference type="PANTHER" id="PTHR36617:SF5">
    <property type="entry name" value="OS05G0421675 PROTEIN"/>
    <property type="match status" value="1"/>
</dbReference>
<gene>
    <name evidence="1" type="ORF">A2U01_0023923</name>
</gene>
<evidence type="ECO:0000313" key="1">
    <source>
        <dbReference type="EMBL" id="MCI02889.1"/>
    </source>
</evidence>
<proteinExistence type="predicted"/>
<dbReference type="GO" id="GO:0016853">
    <property type="term" value="F:isomerase activity"/>
    <property type="evidence" value="ECO:0007669"/>
    <property type="project" value="UniProtKB-KW"/>
</dbReference>
<protein>
    <submittedName>
        <fullName evidence="1">70 kDa peptidyl-prolyl isomerase</fullName>
    </submittedName>
</protein>
<accession>A0A392NUN5</accession>
<sequence length="164" mass="19130">MRDLGWEVGGAAWLWRRQLWAWEEEMLGECRNLLSNIVLQPNVADQWVWRHDPGGCYTVQGAYNLITSREFQDTEATSDLIWHKQVPLKVSVLALRLLRNRLQDSHLFLSCPMFAPLWSLIRTWVGISSADQFLLQDHFIQFTHSSGGSRARRSFMQLLWLCSI</sequence>
<dbReference type="Proteomes" id="UP000265520">
    <property type="component" value="Unassembled WGS sequence"/>
</dbReference>
<dbReference type="AlphaFoldDB" id="A0A392NUN5"/>
<evidence type="ECO:0000313" key="2">
    <source>
        <dbReference type="Proteomes" id="UP000265520"/>
    </source>
</evidence>
<keyword evidence="1" id="KW-0413">Isomerase</keyword>
<name>A0A392NUN5_9FABA</name>
<keyword evidence="2" id="KW-1185">Reference proteome</keyword>
<organism evidence="1 2">
    <name type="scientific">Trifolium medium</name>
    <dbReference type="NCBI Taxonomy" id="97028"/>
    <lineage>
        <taxon>Eukaryota</taxon>
        <taxon>Viridiplantae</taxon>
        <taxon>Streptophyta</taxon>
        <taxon>Embryophyta</taxon>
        <taxon>Tracheophyta</taxon>
        <taxon>Spermatophyta</taxon>
        <taxon>Magnoliopsida</taxon>
        <taxon>eudicotyledons</taxon>
        <taxon>Gunneridae</taxon>
        <taxon>Pentapetalae</taxon>
        <taxon>rosids</taxon>
        <taxon>fabids</taxon>
        <taxon>Fabales</taxon>
        <taxon>Fabaceae</taxon>
        <taxon>Papilionoideae</taxon>
        <taxon>50 kb inversion clade</taxon>
        <taxon>NPAAA clade</taxon>
        <taxon>Hologalegina</taxon>
        <taxon>IRL clade</taxon>
        <taxon>Trifolieae</taxon>
        <taxon>Trifolium</taxon>
    </lineage>
</organism>
<comment type="caution">
    <text evidence="1">The sequence shown here is derived from an EMBL/GenBank/DDBJ whole genome shotgun (WGS) entry which is preliminary data.</text>
</comment>
<reference evidence="1 2" key="1">
    <citation type="journal article" date="2018" name="Front. Plant Sci.">
        <title>Red Clover (Trifolium pratense) and Zigzag Clover (T. medium) - A Picture of Genomic Similarities and Differences.</title>
        <authorList>
            <person name="Dluhosova J."/>
            <person name="Istvanek J."/>
            <person name="Nedelnik J."/>
            <person name="Repkova J."/>
        </authorList>
    </citation>
    <scope>NUCLEOTIDE SEQUENCE [LARGE SCALE GENOMIC DNA]</scope>
    <source>
        <strain evidence="2">cv. 10/8</strain>
        <tissue evidence="1">Leaf</tissue>
    </source>
</reference>